<sequence length="429" mass="49400">MADHSAFFLISLLTLTAMQGIHAVDYTVSNRAATTRSGMRFDNEIGAEYAKQTMTAATDFIWRLFQQNTEAGRKNIPQVDLFIDDMKPGEIAFTSNNGIHYGDDFIQNIPVDLIKQEFSGVMYHEMTHVWQWNGNNAPNIGWLIEGIADFVRLKANYVPEVWAKPGEGTMWNQGHSSVAARFLDYCNDLKSGFVAELNKKMRDGYNDNFFMELLGKSIDQLWNDYKAKPILVLQGTTTPGGIRFQNELGDEYTKQRMAAASEFIWRIFHQNTPAQRINHQKVILFVDQESKYIAYVVNNELHIHDDYIQDIKGDIKWDFNGVLFHEMAHIWQNGIGKARGEVIEGIADYVRLKANYIPPHWVKPGGGERWNQGYDVTARFLDYCNRLRNGFVADLNKKIEDGYSDRYFVDLLGKNVDQLWREYKAKFAN</sequence>
<dbReference type="InterPro" id="IPR007541">
    <property type="entry name" value="Uncharacterised_BSP"/>
</dbReference>
<gene>
    <name evidence="2" type="ORF">WN944_028717</name>
</gene>
<evidence type="ECO:0000313" key="3">
    <source>
        <dbReference type="Proteomes" id="UP001428341"/>
    </source>
</evidence>
<reference evidence="2 3" key="1">
    <citation type="submission" date="2024-05" db="EMBL/GenBank/DDBJ databases">
        <title>Haplotype-resolved chromosome-level genome assembly of Huyou (Citrus changshanensis).</title>
        <authorList>
            <person name="Miao C."/>
            <person name="Chen W."/>
            <person name="Wu Y."/>
            <person name="Wang L."/>
            <person name="Zhao S."/>
            <person name="Grierson D."/>
            <person name="Xu C."/>
            <person name="Chen K."/>
        </authorList>
    </citation>
    <scope>NUCLEOTIDE SEQUENCE [LARGE SCALE GENOMIC DNA]</scope>
    <source>
        <strain evidence="2">01-14</strain>
        <tissue evidence="2">Leaf</tissue>
    </source>
</reference>
<dbReference type="AlphaFoldDB" id="A0AAP0LL49"/>
<feature type="signal peptide" evidence="1">
    <location>
        <begin position="1"/>
        <end position="23"/>
    </location>
</feature>
<protein>
    <submittedName>
        <fullName evidence="2">Uncharacterized protein</fullName>
    </submittedName>
</protein>
<dbReference type="PANTHER" id="PTHR33321">
    <property type="match status" value="1"/>
</dbReference>
<dbReference type="Proteomes" id="UP001428341">
    <property type="component" value="Unassembled WGS sequence"/>
</dbReference>
<evidence type="ECO:0000256" key="1">
    <source>
        <dbReference type="SAM" id="SignalP"/>
    </source>
</evidence>
<proteinExistence type="predicted"/>
<keyword evidence="3" id="KW-1185">Reference proteome</keyword>
<dbReference type="PANTHER" id="PTHR33321:SF12">
    <property type="entry name" value="PLANT BASIC SECRETORY PROTEIN (BSP) FAMILY PROTEIN"/>
    <property type="match status" value="1"/>
</dbReference>
<organism evidence="2 3">
    <name type="scientific">Citrus x changshan-huyou</name>
    <dbReference type="NCBI Taxonomy" id="2935761"/>
    <lineage>
        <taxon>Eukaryota</taxon>
        <taxon>Viridiplantae</taxon>
        <taxon>Streptophyta</taxon>
        <taxon>Embryophyta</taxon>
        <taxon>Tracheophyta</taxon>
        <taxon>Spermatophyta</taxon>
        <taxon>Magnoliopsida</taxon>
        <taxon>eudicotyledons</taxon>
        <taxon>Gunneridae</taxon>
        <taxon>Pentapetalae</taxon>
        <taxon>rosids</taxon>
        <taxon>malvids</taxon>
        <taxon>Sapindales</taxon>
        <taxon>Rutaceae</taxon>
        <taxon>Aurantioideae</taxon>
        <taxon>Citrus</taxon>
    </lineage>
</organism>
<name>A0AAP0LL49_9ROSI</name>
<dbReference type="Pfam" id="PF04450">
    <property type="entry name" value="BSP"/>
    <property type="match status" value="2"/>
</dbReference>
<dbReference type="EMBL" id="JBCGBO010000025">
    <property type="protein sequence ID" value="KAK9176698.1"/>
    <property type="molecule type" value="Genomic_DNA"/>
</dbReference>
<feature type="chain" id="PRO_5042924984" evidence="1">
    <location>
        <begin position="24"/>
        <end position="429"/>
    </location>
</feature>
<evidence type="ECO:0000313" key="2">
    <source>
        <dbReference type="EMBL" id="KAK9176698.1"/>
    </source>
</evidence>
<keyword evidence="1" id="KW-0732">Signal</keyword>
<accession>A0AAP0LL49</accession>
<comment type="caution">
    <text evidence="2">The sequence shown here is derived from an EMBL/GenBank/DDBJ whole genome shotgun (WGS) entry which is preliminary data.</text>
</comment>